<evidence type="ECO:0000313" key="1">
    <source>
        <dbReference type="EMBL" id="TRU27362.1"/>
    </source>
</evidence>
<dbReference type="AlphaFoldDB" id="A0A552DYP0"/>
<dbReference type="Proteomes" id="UP000319313">
    <property type="component" value="Unassembled WGS sequence"/>
</dbReference>
<dbReference type="EMBL" id="SFBL01000062">
    <property type="protein sequence ID" value="TRU27362.1"/>
    <property type="molecule type" value="Genomic_DNA"/>
</dbReference>
<sequence length="66" mass="7997">MHKTNRRTVYFAYIGTWFDKYKDYHENGNNESLDWLREHLIVALEFKKENNKNVIDNVTRVTCTIC</sequence>
<name>A0A552DYP0_MICAE</name>
<comment type="caution">
    <text evidence="1">The sequence shown here is derived from an EMBL/GenBank/DDBJ whole genome shotgun (WGS) entry which is preliminary data.</text>
</comment>
<accession>A0A552DYP0</accession>
<evidence type="ECO:0000313" key="2">
    <source>
        <dbReference type="Proteomes" id="UP000319313"/>
    </source>
</evidence>
<proteinExistence type="predicted"/>
<gene>
    <name evidence="1" type="ORF">EWV81_07680</name>
</gene>
<protein>
    <submittedName>
        <fullName evidence="1">Uncharacterized protein</fullName>
    </submittedName>
</protein>
<reference evidence="1 2" key="1">
    <citation type="submission" date="2019-01" db="EMBL/GenBank/DDBJ databases">
        <title>Coherence of Microcystis species and biogeography revealed through population genomics.</title>
        <authorList>
            <person name="Perez-Carrascal O.M."/>
            <person name="Terrat Y."/>
            <person name="Giani A."/>
            <person name="Fortin N."/>
            <person name="Tromas N."/>
            <person name="Shapiro B.J."/>
        </authorList>
    </citation>
    <scope>NUCLEOTIDE SEQUENCE [LARGE SCALE GENOMIC DNA]</scope>
    <source>
        <strain evidence="1">Ma_SC_T_19800800_S464</strain>
    </source>
</reference>
<organism evidence="1 2">
    <name type="scientific">Microcystis aeruginosa Ma_SC_T_19800800_S464</name>
    <dbReference type="NCBI Taxonomy" id="2486257"/>
    <lineage>
        <taxon>Bacteria</taxon>
        <taxon>Bacillati</taxon>
        <taxon>Cyanobacteriota</taxon>
        <taxon>Cyanophyceae</taxon>
        <taxon>Oscillatoriophycideae</taxon>
        <taxon>Chroococcales</taxon>
        <taxon>Microcystaceae</taxon>
        <taxon>Microcystis</taxon>
    </lineage>
</organism>